<name>A0A5E7STI6_PSEFL</name>
<dbReference type="OrthoDB" id="5711096at2"/>
<dbReference type="SUPFAM" id="SSF110296">
    <property type="entry name" value="Oligoxyloglucan reducing end-specific cellobiohydrolase"/>
    <property type="match status" value="2"/>
</dbReference>
<organism evidence="2 3">
    <name type="scientific">Pseudomonas fluorescens</name>
    <dbReference type="NCBI Taxonomy" id="294"/>
    <lineage>
        <taxon>Bacteria</taxon>
        <taxon>Pseudomonadati</taxon>
        <taxon>Pseudomonadota</taxon>
        <taxon>Gammaproteobacteria</taxon>
        <taxon>Pseudomonadales</taxon>
        <taxon>Pseudomonadaceae</taxon>
        <taxon>Pseudomonas</taxon>
    </lineage>
</organism>
<evidence type="ECO:0000313" key="2">
    <source>
        <dbReference type="EMBL" id="VVP90032.1"/>
    </source>
</evidence>
<protein>
    <recommendedName>
        <fullName evidence="4">Exo-alpha-sialidase</fullName>
    </recommendedName>
</protein>
<feature type="region of interest" description="Disordered" evidence="1">
    <location>
        <begin position="1"/>
        <end position="22"/>
    </location>
</feature>
<dbReference type="RefSeq" id="WP_150771178.1">
    <property type="nucleotide sequence ID" value="NZ_CABVIY010000004.1"/>
</dbReference>
<dbReference type="InterPro" id="IPR036278">
    <property type="entry name" value="Sialidase_sf"/>
</dbReference>
<accession>A0A5E7STI6</accession>
<evidence type="ECO:0008006" key="4">
    <source>
        <dbReference type="Google" id="ProtNLM"/>
    </source>
</evidence>
<dbReference type="AlphaFoldDB" id="A0A5E7STI6"/>
<dbReference type="Proteomes" id="UP000326611">
    <property type="component" value="Unassembled WGS sequence"/>
</dbReference>
<dbReference type="InterPro" id="IPR015943">
    <property type="entry name" value="WD40/YVTN_repeat-like_dom_sf"/>
</dbReference>
<dbReference type="EMBL" id="CABVIY010000004">
    <property type="protein sequence ID" value="VVP90032.1"/>
    <property type="molecule type" value="Genomic_DNA"/>
</dbReference>
<gene>
    <name evidence="2" type="ORF">PS918_03143</name>
</gene>
<sequence>MALPPLTPLPPAPQRADGQDAFNEKSDPFIAAMPPMVTEANAFIAALNAYAPAIDGASAAGTQAQIAAQTAVAAAALAGASAGLGPLGNPGDFLVVNPARTGLTFGSTDQVGDIKVSAKQPGNLWVPANGSIRAQSSMPTLFAALGLLSPNVAQTWASVTPSPAISGTVVDVSSNQNTGVVIALLAGTTGAAMKSTDYGATWTSFTIGVLSGLTATCITCDGAGNWYAGSSNSVIRSIDDGVTWIVAGGPSGSISRVSASPDGAVVATPSATSTAVWLSPAGFYGSGFSAVTTGATAVHAAVANDGKGTWIIAAGTQMRRSMDNGNSWGLVFTAGAAPTAIATDKQGIWMISGATASGGTYKSPDNGLTWNLITMATSAVTDIACWAGMFVFVRSVSPQIGYLPAAADAVTVVFPASGVLAGASRVTSSGKGIFNAVSSVNTSALRSVPTYGYDANSLFKLPDFPVPAGLQGYIKAGSVYQGSGASFARVNSNSIGASILEMATDDNGVIVGVSASTIRRSTDGGKSWAAVSNPSGAILFTLVTNKKGLWLAVGSGVAIRSTDNGATFAVITSANTGFGSANYNRIAIGVNDVMIATATGSSVLPKKSVDGGVTWASISSLASASYMVATDAASNWLISSGSTSYRSSDNGTTWGSGVSTGLGGGSPAYLVLQKNGVVVLTNTVAAFRARSADFGASYSTLASSPGGKVVAGPNNYIMTKNLSSGIWSYSTDGGLNFTQVGGETNMLDSVAWAPNIGFFAASTTNNYFMLAMPDTYF</sequence>
<proteinExistence type="predicted"/>
<dbReference type="SUPFAM" id="SSF50939">
    <property type="entry name" value="Sialidases"/>
    <property type="match status" value="1"/>
</dbReference>
<evidence type="ECO:0000313" key="3">
    <source>
        <dbReference type="Proteomes" id="UP000326611"/>
    </source>
</evidence>
<reference evidence="2 3" key="1">
    <citation type="submission" date="2019-09" db="EMBL/GenBank/DDBJ databases">
        <authorList>
            <person name="Chandra G."/>
            <person name="Truman W A."/>
        </authorList>
    </citation>
    <scope>NUCLEOTIDE SEQUENCE [LARGE SCALE GENOMIC DNA]</scope>
    <source>
        <strain evidence="2">PS918</strain>
    </source>
</reference>
<evidence type="ECO:0000256" key="1">
    <source>
        <dbReference type="SAM" id="MobiDB-lite"/>
    </source>
</evidence>
<feature type="compositionally biased region" description="Pro residues" evidence="1">
    <location>
        <begin position="1"/>
        <end position="13"/>
    </location>
</feature>
<dbReference type="Gene3D" id="2.130.10.10">
    <property type="entry name" value="YVTN repeat-like/Quinoprotein amine dehydrogenase"/>
    <property type="match status" value="3"/>
</dbReference>